<dbReference type="Proteomes" id="UP000292627">
    <property type="component" value="Unassembled WGS sequence"/>
</dbReference>
<evidence type="ECO:0000256" key="1">
    <source>
        <dbReference type="ARBA" id="ARBA00004167"/>
    </source>
</evidence>
<feature type="transmembrane region" description="Helical" evidence="9">
    <location>
        <begin position="107"/>
        <end position="127"/>
    </location>
</feature>
<reference evidence="11 12" key="1">
    <citation type="submission" date="2019-02" db="EMBL/GenBank/DDBJ databases">
        <title>WGS of Pseudoxanthomonas species novum from clinical isolates.</title>
        <authorList>
            <person name="Bernier A.-M."/>
            <person name="Bernard K."/>
            <person name="Vachon A."/>
        </authorList>
    </citation>
    <scope>NUCLEOTIDE SEQUENCE [LARGE SCALE GENOMIC DNA]</scope>
    <source>
        <strain evidence="11 12">NML171200</strain>
    </source>
</reference>
<protein>
    <recommendedName>
        <fullName evidence="8">Regulator of SigK</fullName>
    </recommendedName>
    <alternativeName>
        <fullName evidence="7">Sigma-K anti-sigma factor RskA</fullName>
    </alternativeName>
</protein>
<comment type="caution">
    <text evidence="11">The sequence shown here is derived from an EMBL/GenBank/DDBJ whole genome shotgun (WGS) entry which is preliminary data.</text>
</comment>
<evidence type="ECO:0000256" key="8">
    <source>
        <dbReference type="ARBA" id="ARBA00030803"/>
    </source>
</evidence>
<dbReference type="InterPro" id="IPR041916">
    <property type="entry name" value="Anti_sigma_zinc_sf"/>
</dbReference>
<dbReference type="RefSeq" id="WP_130553063.1">
    <property type="nucleotide sequence ID" value="NZ_SHMC01000011.1"/>
</dbReference>
<dbReference type="PANTHER" id="PTHR37461:SF1">
    <property type="entry name" value="ANTI-SIGMA-K FACTOR RSKA"/>
    <property type="match status" value="1"/>
</dbReference>
<dbReference type="Gene3D" id="1.10.10.1320">
    <property type="entry name" value="Anti-sigma factor, zinc-finger domain"/>
    <property type="match status" value="1"/>
</dbReference>
<dbReference type="InterPro" id="IPR018764">
    <property type="entry name" value="RskA_C"/>
</dbReference>
<dbReference type="GO" id="GO:0006417">
    <property type="term" value="P:regulation of translation"/>
    <property type="evidence" value="ECO:0007669"/>
    <property type="project" value="TreeGrafter"/>
</dbReference>
<keyword evidence="4 9" id="KW-0812">Transmembrane</keyword>
<evidence type="ECO:0000256" key="3">
    <source>
        <dbReference type="ARBA" id="ARBA00022475"/>
    </source>
</evidence>
<dbReference type="GO" id="GO:0005886">
    <property type="term" value="C:plasma membrane"/>
    <property type="evidence" value="ECO:0007669"/>
    <property type="project" value="UniProtKB-SubCell"/>
</dbReference>
<evidence type="ECO:0000256" key="2">
    <source>
        <dbReference type="ARBA" id="ARBA00004236"/>
    </source>
</evidence>
<evidence type="ECO:0000256" key="9">
    <source>
        <dbReference type="SAM" id="Phobius"/>
    </source>
</evidence>
<organism evidence="11 12">
    <name type="scientific">Pseudoxanthomonas winnipegensis</name>
    <dbReference type="NCBI Taxonomy" id="2480810"/>
    <lineage>
        <taxon>Bacteria</taxon>
        <taxon>Pseudomonadati</taxon>
        <taxon>Pseudomonadota</taxon>
        <taxon>Gammaproteobacteria</taxon>
        <taxon>Lysobacterales</taxon>
        <taxon>Lysobacteraceae</taxon>
        <taxon>Pseudoxanthomonas</taxon>
    </lineage>
</organism>
<evidence type="ECO:0000313" key="12">
    <source>
        <dbReference type="Proteomes" id="UP000292627"/>
    </source>
</evidence>
<sequence>MNTRADTFDQDPPDHGPQAGEYVLGVLDQAQRAQVQARIAHDPAFAAEVAQWEAHLAPLLEELQPVAVPDYVWARLRAALALPDAAVMPASSATTAAPTGFWNNLGLWRSVGIGSLATAVVAVLALVSTLRNVPPAPQPPPVAQQSPAASGMPQMVSTLAQDDGSTGYVATMDARTGRMTIMPMQPMHQDGRVPELWIIPKGGKPISMGVMDPEHPVEHVLPEPMRKLLRADALLAVTMEPPGGAPGGVATGPVVAKGAITALTLGS</sequence>
<keyword evidence="5 9" id="KW-1133">Transmembrane helix</keyword>
<feature type="domain" description="Anti-sigma K factor RskA C-terminal" evidence="10">
    <location>
        <begin position="117"/>
        <end position="254"/>
    </location>
</feature>
<evidence type="ECO:0000256" key="7">
    <source>
        <dbReference type="ARBA" id="ARBA00029829"/>
    </source>
</evidence>
<gene>
    <name evidence="11" type="ORF">EA660_19285</name>
</gene>
<dbReference type="InterPro" id="IPR051474">
    <property type="entry name" value="Anti-sigma-K/W_factor"/>
</dbReference>
<dbReference type="EMBL" id="SHMC01000011">
    <property type="protein sequence ID" value="TAA20169.1"/>
    <property type="molecule type" value="Genomic_DNA"/>
</dbReference>
<dbReference type="OrthoDB" id="5298046at2"/>
<evidence type="ECO:0000256" key="6">
    <source>
        <dbReference type="ARBA" id="ARBA00023136"/>
    </source>
</evidence>
<accession>A0A4Q8L5D6</accession>
<evidence type="ECO:0000256" key="5">
    <source>
        <dbReference type="ARBA" id="ARBA00022989"/>
    </source>
</evidence>
<comment type="subcellular location">
    <subcellularLocation>
        <location evidence="2">Cell membrane</location>
    </subcellularLocation>
    <subcellularLocation>
        <location evidence="1">Membrane</location>
        <topology evidence="1">Single-pass membrane protein</topology>
    </subcellularLocation>
</comment>
<dbReference type="GO" id="GO:0016989">
    <property type="term" value="F:sigma factor antagonist activity"/>
    <property type="evidence" value="ECO:0007669"/>
    <property type="project" value="TreeGrafter"/>
</dbReference>
<keyword evidence="6 9" id="KW-0472">Membrane</keyword>
<evidence type="ECO:0000313" key="11">
    <source>
        <dbReference type="EMBL" id="TAA20169.1"/>
    </source>
</evidence>
<dbReference type="Pfam" id="PF10099">
    <property type="entry name" value="RskA_C"/>
    <property type="match status" value="1"/>
</dbReference>
<evidence type="ECO:0000256" key="4">
    <source>
        <dbReference type="ARBA" id="ARBA00022692"/>
    </source>
</evidence>
<proteinExistence type="predicted"/>
<name>A0A4Q8L5D6_9GAMM</name>
<dbReference type="AlphaFoldDB" id="A0A4Q8L5D6"/>
<keyword evidence="3" id="KW-1003">Cell membrane</keyword>
<dbReference type="PANTHER" id="PTHR37461">
    <property type="entry name" value="ANTI-SIGMA-K FACTOR RSKA"/>
    <property type="match status" value="1"/>
</dbReference>
<evidence type="ECO:0000259" key="10">
    <source>
        <dbReference type="Pfam" id="PF10099"/>
    </source>
</evidence>